<keyword evidence="1" id="KW-1133">Transmembrane helix</keyword>
<evidence type="ECO:0000256" key="1">
    <source>
        <dbReference type="SAM" id="Phobius"/>
    </source>
</evidence>
<gene>
    <name evidence="2" type="ORF">PVC01_000133100</name>
</gene>
<evidence type="ECO:0000313" key="3">
    <source>
        <dbReference type="Proteomes" id="UP000305196"/>
    </source>
</evidence>
<dbReference type="InterPro" id="IPR022139">
    <property type="entry name" value="Fam-L/Fam-M-like_plasmodium"/>
</dbReference>
<organism evidence="2 3">
    <name type="scientific">Plasmodium vivax</name>
    <name type="common">malaria parasite P. vivax</name>
    <dbReference type="NCBI Taxonomy" id="5855"/>
    <lineage>
        <taxon>Eukaryota</taxon>
        <taxon>Sar</taxon>
        <taxon>Alveolata</taxon>
        <taxon>Apicomplexa</taxon>
        <taxon>Aconoidasida</taxon>
        <taxon>Haemosporida</taxon>
        <taxon>Plasmodiidae</taxon>
        <taxon>Plasmodium</taxon>
        <taxon>Plasmodium (Plasmodium)</taxon>
    </lineage>
</organism>
<reference evidence="2 3" key="1">
    <citation type="submission" date="2016-07" db="EMBL/GenBank/DDBJ databases">
        <authorList>
            <consortium name="Pathogen Informatics"/>
        </authorList>
    </citation>
    <scope>NUCLEOTIDE SEQUENCE [LARGE SCALE GENOMIC DNA]</scope>
</reference>
<dbReference type="Pfam" id="PF12420">
    <property type="entry name" value="DUF3671"/>
    <property type="match status" value="1"/>
</dbReference>
<name>A0A1G4EF17_PLAVI</name>
<feature type="transmembrane region" description="Helical" evidence="1">
    <location>
        <begin position="124"/>
        <end position="144"/>
    </location>
</feature>
<accession>A0A1G4EF17</accession>
<keyword evidence="1" id="KW-0812">Transmembrane</keyword>
<dbReference type="Proteomes" id="UP000305196">
    <property type="component" value="Unassembled WGS sequence"/>
</dbReference>
<dbReference type="VEuPathDB" id="PlasmoDB:PVP01_0100900"/>
<dbReference type="AlphaFoldDB" id="A0A1G4EF17"/>
<protein>
    <recommendedName>
        <fullName evidence="4">Vir</fullName>
    </recommendedName>
</protein>
<feature type="non-terminal residue" evidence="2">
    <location>
        <position position="219"/>
    </location>
</feature>
<sequence>LDMKLNEYSPLNINYNRLLAKHELGKELRHTSLREKLSDNNMYNRKKNVAENVSKYSQIKGIESNNLNAYMNGYKKRYSKRKGLSKMDCYCEQKIFKSIDKIHKHIDNMNSTKGILKKVIYNKYGLRILLLLLFPLIGIIIRVLDEFGIGKKIETCTVSEHSGKECYDSILNKIEQVVPLTYIYIALCCIYIIIVFSAGIYILKKIIKYNNLKEGTSKM</sequence>
<feature type="transmembrane region" description="Helical" evidence="1">
    <location>
        <begin position="182"/>
        <end position="203"/>
    </location>
</feature>
<dbReference type="VEuPathDB" id="PlasmoDB:PVX_067190"/>
<keyword evidence="1" id="KW-0472">Membrane</keyword>
<dbReference type="EMBL" id="FLYI01000530">
    <property type="protein sequence ID" value="SCA82218.1"/>
    <property type="molecule type" value="Genomic_DNA"/>
</dbReference>
<evidence type="ECO:0008006" key="4">
    <source>
        <dbReference type="Google" id="ProtNLM"/>
    </source>
</evidence>
<proteinExistence type="predicted"/>
<dbReference type="VEuPathDB" id="PlasmoDB:PVW1_120005100"/>
<evidence type="ECO:0000313" key="2">
    <source>
        <dbReference type="EMBL" id="SCA82218.1"/>
    </source>
</evidence>
<feature type="non-terminal residue" evidence="2">
    <location>
        <position position="1"/>
    </location>
</feature>
<dbReference type="VEuPathDB" id="PlasmoDB:PVPAM_030030300"/>